<dbReference type="InterPro" id="IPR001926">
    <property type="entry name" value="TrpB-like_PALP"/>
</dbReference>
<dbReference type="Proteomes" id="UP001058381">
    <property type="component" value="Chromosome"/>
</dbReference>
<dbReference type="Pfam" id="PF00291">
    <property type="entry name" value="PALP"/>
    <property type="match status" value="1"/>
</dbReference>
<dbReference type="InterPro" id="IPR015424">
    <property type="entry name" value="PyrdxlP-dep_Trfase"/>
</dbReference>
<name>A0A9Q9IZ08_9XANT</name>
<dbReference type="Gene3D" id="3.40.640.10">
    <property type="entry name" value="Type I PLP-dependent aspartate aminotransferase-like (Major domain)"/>
    <property type="match status" value="1"/>
</dbReference>
<dbReference type="PANTHER" id="PTHR48078:SF6">
    <property type="entry name" value="L-THREONINE DEHYDRATASE CATABOLIC TDCB"/>
    <property type="match status" value="1"/>
</dbReference>
<evidence type="ECO:0000313" key="6">
    <source>
        <dbReference type="Proteomes" id="UP001058381"/>
    </source>
</evidence>
<dbReference type="GO" id="GO:0006565">
    <property type="term" value="P:L-serine catabolic process"/>
    <property type="evidence" value="ECO:0007669"/>
    <property type="project" value="TreeGrafter"/>
</dbReference>
<dbReference type="GO" id="GO:0030170">
    <property type="term" value="F:pyridoxal phosphate binding"/>
    <property type="evidence" value="ECO:0007669"/>
    <property type="project" value="InterPro"/>
</dbReference>
<evidence type="ECO:0000256" key="2">
    <source>
        <dbReference type="ARBA" id="ARBA00022898"/>
    </source>
</evidence>
<dbReference type="GeneID" id="75150408"/>
<evidence type="ECO:0000313" key="5">
    <source>
        <dbReference type="EMBL" id="UXA66137.1"/>
    </source>
</evidence>
<proteinExistence type="predicted"/>
<dbReference type="InterPro" id="IPR036052">
    <property type="entry name" value="TrpB-like_PALP_sf"/>
</dbReference>
<dbReference type="InterPro" id="IPR050147">
    <property type="entry name" value="Ser/Thr_Dehydratase"/>
</dbReference>
<dbReference type="RefSeq" id="WP_260807951.1">
    <property type="nucleotide sequence ID" value="NZ_CP096140.1"/>
</dbReference>
<gene>
    <name evidence="5" type="ORF">M0D43_03605</name>
</gene>
<organism evidence="5 6">
    <name type="scientific">Xanthomonas prunicola</name>
    <dbReference type="NCBI Taxonomy" id="2053930"/>
    <lineage>
        <taxon>Bacteria</taxon>
        <taxon>Pseudomonadati</taxon>
        <taxon>Pseudomonadota</taxon>
        <taxon>Gammaproteobacteria</taxon>
        <taxon>Lysobacterales</taxon>
        <taxon>Lysobacteraceae</taxon>
        <taxon>Xanthomonas</taxon>
    </lineage>
</organism>
<evidence type="ECO:0000259" key="4">
    <source>
        <dbReference type="Pfam" id="PF00291"/>
    </source>
</evidence>
<reference evidence="5" key="1">
    <citation type="submission" date="2022-04" db="EMBL/GenBank/DDBJ databases">
        <title>Xanthomonas prunicola pv. tritici, a pathogen causing a previously unreported foliar disease of wheat.</title>
        <authorList>
            <person name="Clavijo F."/>
            <person name="Curland R.D."/>
            <person name="Dill-Macky R."/>
            <person name="Pereyra S."/>
            <person name="Roman-Reyna V."/>
            <person name="Siri M.I."/>
        </authorList>
    </citation>
    <scope>NUCLEOTIDE SEQUENCE</scope>
    <source>
        <strain evidence="5">CIX249</strain>
    </source>
</reference>
<feature type="domain" description="Tryptophan synthase beta chain-like PALP" evidence="4">
    <location>
        <begin position="28"/>
        <end position="314"/>
    </location>
</feature>
<dbReference type="GO" id="GO:0004794">
    <property type="term" value="F:threonine deaminase activity"/>
    <property type="evidence" value="ECO:0007669"/>
    <property type="project" value="TreeGrafter"/>
</dbReference>
<protein>
    <submittedName>
        <fullName evidence="5">Pyridoxal-phosphate dependent enzyme</fullName>
    </submittedName>
</protein>
<dbReference type="PROSITE" id="PS00165">
    <property type="entry name" value="DEHYDRATASE_SER_THR"/>
    <property type="match status" value="1"/>
</dbReference>
<dbReference type="PANTHER" id="PTHR48078">
    <property type="entry name" value="THREONINE DEHYDRATASE, MITOCHONDRIAL-RELATED"/>
    <property type="match status" value="1"/>
</dbReference>
<accession>A0A9Q9IZ08</accession>
<keyword evidence="3" id="KW-0456">Lyase</keyword>
<evidence type="ECO:0000256" key="3">
    <source>
        <dbReference type="ARBA" id="ARBA00023239"/>
    </source>
</evidence>
<dbReference type="GO" id="GO:0006567">
    <property type="term" value="P:L-threonine catabolic process"/>
    <property type="evidence" value="ECO:0007669"/>
    <property type="project" value="TreeGrafter"/>
</dbReference>
<dbReference type="EMBL" id="CP096142">
    <property type="protein sequence ID" value="UXA66137.1"/>
    <property type="molecule type" value="Genomic_DNA"/>
</dbReference>
<comment type="cofactor">
    <cofactor evidence="1">
        <name>pyridoxal 5'-phosphate</name>
        <dbReference type="ChEBI" id="CHEBI:597326"/>
    </cofactor>
</comment>
<dbReference type="InterPro" id="IPR000634">
    <property type="entry name" value="Ser/Thr_deHydtase_PyrdxlP-BS"/>
</dbReference>
<dbReference type="InterPro" id="IPR015421">
    <property type="entry name" value="PyrdxlP-dep_Trfase_major"/>
</dbReference>
<dbReference type="SUPFAM" id="SSF53383">
    <property type="entry name" value="PLP-dependent transferases"/>
    <property type="match status" value="1"/>
</dbReference>
<dbReference type="GO" id="GO:0009097">
    <property type="term" value="P:isoleucine biosynthetic process"/>
    <property type="evidence" value="ECO:0007669"/>
    <property type="project" value="TreeGrafter"/>
</dbReference>
<dbReference type="Gene3D" id="3.40.50.1100">
    <property type="match status" value="2"/>
</dbReference>
<dbReference type="GO" id="GO:0003941">
    <property type="term" value="F:L-serine ammonia-lyase activity"/>
    <property type="evidence" value="ECO:0007669"/>
    <property type="project" value="TreeGrafter"/>
</dbReference>
<keyword evidence="2" id="KW-0663">Pyridoxal phosphate</keyword>
<dbReference type="SUPFAM" id="SSF53686">
    <property type="entry name" value="Tryptophan synthase beta subunit-like PLP-dependent enzymes"/>
    <property type="match status" value="1"/>
</dbReference>
<evidence type="ECO:0000256" key="1">
    <source>
        <dbReference type="ARBA" id="ARBA00001933"/>
    </source>
</evidence>
<dbReference type="AlphaFoldDB" id="A0A9Q9IZ08"/>
<sequence length="854" mass="94077">MQTTTNRSGPELMAHLYENIRKAYPALSRHLVKTPLVELPWLGANNRRVWAKLECMQRTGSFKLRGAYNSLRLLAPGAFVYTASAGNHGLAIATLARELGLQANIFVPLNASEIKIRRLRAVGARIVQGGADVSEAYVAAHQEAQENGGYYISPFDHPDVVAGQGSLALEIAEQDDRRFDHILLPFGGGGLLTGFGCAAAKLWPETRLHGVHPAIFGRNLHNGFDGQQMLKSVMPTLADGLAIEHEPYNWLWPLIQALAPIFHAVPEDRIKTSMMTLLHQESILSEGAGAIALAPLLFDESPNLKGDILVLVSGGNISVPLLAKAMTAVIEEPRLRKINGLRASTLGIELSASASAPGKTSQAVEKTSTYSPSPISEATLLSMWLQLVDRVEQGLDKLQATLQQHLSFALRESLPVDPIVESFMGDALDSTRKMISSCRSPGLDGRQVAQRYRLLIQNFGLARSALNWCSASTDQSREIMFFDPADLQTSSVNYERYGSVALRELELNLVRAIGFGGGAHTALLTSSGQAAYSTLESYLLREVFPKHPEVARVARVPYLYFEALEQLEALPQVSMTIAEDWSVEALIECVERTDSHVVFADPMANIGELPCFDFQALANALRTRDWRNRWLVIDGTMISGGFNPFTLFDAPHHPQILYFESGSKYLQLGLDLQMLGVIVCSEQHAPTLARHRRNLGTGLYQNQVARFPLFDREQLLQRMQRLTRNAEYLAASLDAIEHPCSKLRAAYPRDWRKRQWNHGGGVVAITFSEPGLNNRHCLEGLIELIINSCRTSGVSITKGVSFGFGVTRISAAAAIAESTDPFLRFSMGEEASEQLEQLVACVTQSIYTFLETFE</sequence>